<comment type="caution">
    <text evidence="1">The sequence shown here is derived from an EMBL/GenBank/DDBJ whole genome shotgun (WGS) entry which is preliminary data.</text>
</comment>
<name>A0A396HNS7_MEDTR</name>
<organism evidence="1">
    <name type="scientific">Medicago truncatula</name>
    <name type="common">Barrel medic</name>
    <name type="synonym">Medicago tribuloides</name>
    <dbReference type="NCBI Taxonomy" id="3880"/>
    <lineage>
        <taxon>Eukaryota</taxon>
        <taxon>Viridiplantae</taxon>
        <taxon>Streptophyta</taxon>
        <taxon>Embryophyta</taxon>
        <taxon>Tracheophyta</taxon>
        <taxon>Spermatophyta</taxon>
        <taxon>Magnoliopsida</taxon>
        <taxon>eudicotyledons</taxon>
        <taxon>Gunneridae</taxon>
        <taxon>Pentapetalae</taxon>
        <taxon>rosids</taxon>
        <taxon>fabids</taxon>
        <taxon>Fabales</taxon>
        <taxon>Fabaceae</taxon>
        <taxon>Papilionoideae</taxon>
        <taxon>50 kb inversion clade</taxon>
        <taxon>NPAAA clade</taxon>
        <taxon>Hologalegina</taxon>
        <taxon>IRL clade</taxon>
        <taxon>Trifolieae</taxon>
        <taxon>Medicago</taxon>
    </lineage>
</organism>
<gene>
    <name evidence="1" type="ORF">MtrunA17_Chr5g0413151</name>
</gene>
<dbReference type="AlphaFoldDB" id="A0A396HNS7"/>
<accession>A0A396HNS7</accession>
<reference evidence="1" key="1">
    <citation type="journal article" date="2018" name="Nat. Plants">
        <title>Whole-genome landscape of Medicago truncatula symbiotic genes.</title>
        <authorList>
            <person name="Pecrix Y."/>
            <person name="Gamas P."/>
            <person name="Carrere S."/>
        </authorList>
    </citation>
    <scope>NUCLEOTIDE SEQUENCE</scope>
    <source>
        <tissue evidence="1">Leaves</tissue>
    </source>
</reference>
<proteinExistence type="predicted"/>
<dbReference type="EMBL" id="PSQE01000005">
    <property type="protein sequence ID" value="RHN55016.1"/>
    <property type="molecule type" value="Genomic_DNA"/>
</dbReference>
<evidence type="ECO:0000313" key="1">
    <source>
        <dbReference type="EMBL" id="RHN55016.1"/>
    </source>
</evidence>
<dbReference type="Gramene" id="rna30133">
    <property type="protein sequence ID" value="RHN55016.1"/>
    <property type="gene ID" value="gene30133"/>
</dbReference>
<sequence length="41" mass="4886">MILLVDIYAIVFEHCSRCISLYSHMDVYKISKVRFRSVVIH</sequence>
<protein>
    <submittedName>
        <fullName evidence="1">Uncharacterized protein</fullName>
    </submittedName>
</protein>
<dbReference type="Proteomes" id="UP000265566">
    <property type="component" value="Chromosome 5"/>
</dbReference>